<dbReference type="CDD" id="cd03801">
    <property type="entry name" value="GT4_PimA-like"/>
    <property type="match status" value="1"/>
</dbReference>
<evidence type="ECO:0000259" key="2">
    <source>
        <dbReference type="Pfam" id="PF13439"/>
    </source>
</evidence>
<dbReference type="Gene3D" id="3.40.50.2000">
    <property type="entry name" value="Glycogen Phosphorylase B"/>
    <property type="match status" value="2"/>
</dbReference>
<dbReference type="PANTHER" id="PTHR12526:SF627">
    <property type="entry name" value="D-RHAMNOSYLTRANSFERASE WBPZ"/>
    <property type="match status" value="1"/>
</dbReference>
<dbReference type="EC" id="2.4.-.-" evidence="3"/>
<comment type="caution">
    <text evidence="3">The sequence shown here is derived from an EMBL/GenBank/DDBJ whole genome shotgun (WGS) entry which is preliminary data.</text>
</comment>
<feature type="domain" description="Glycosyl transferase family 1" evidence="1">
    <location>
        <begin position="203"/>
        <end position="363"/>
    </location>
</feature>
<reference evidence="3 4" key="1">
    <citation type="submission" date="2016-02" db="EMBL/GenBank/DDBJ databases">
        <title>Genome sequence of Clostridium tepidiprofundi DSM 19306.</title>
        <authorList>
            <person name="Poehlein A."/>
            <person name="Daniel R."/>
        </authorList>
    </citation>
    <scope>NUCLEOTIDE SEQUENCE [LARGE SCALE GENOMIC DNA]</scope>
    <source>
        <strain evidence="3 4">DSM 19306</strain>
    </source>
</reference>
<keyword evidence="3" id="KW-0167">Capsid protein</keyword>
<organism evidence="3 4">
    <name type="scientific">Clostridium tepidiprofundi DSM 19306</name>
    <dbReference type="NCBI Taxonomy" id="1121338"/>
    <lineage>
        <taxon>Bacteria</taxon>
        <taxon>Bacillati</taxon>
        <taxon>Bacillota</taxon>
        <taxon>Clostridia</taxon>
        <taxon>Eubacteriales</taxon>
        <taxon>Clostridiaceae</taxon>
        <taxon>Clostridium</taxon>
    </lineage>
</organism>
<dbReference type="Proteomes" id="UP000075531">
    <property type="component" value="Unassembled WGS sequence"/>
</dbReference>
<dbReference type="Pfam" id="PF13439">
    <property type="entry name" value="Glyco_transf_4"/>
    <property type="match status" value="1"/>
</dbReference>
<evidence type="ECO:0000313" key="4">
    <source>
        <dbReference type="Proteomes" id="UP000075531"/>
    </source>
</evidence>
<dbReference type="GO" id="GO:0016757">
    <property type="term" value="F:glycosyltransferase activity"/>
    <property type="evidence" value="ECO:0007669"/>
    <property type="project" value="UniProtKB-KW"/>
</dbReference>
<dbReference type="RefSeq" id="WP_066826997.1">
    <property type="nucleotide sequence ID" value="NZ_LTBA01000049.1"/>
</dbReference>
<dbReference type="AlphaFoldDB" id="A0A151AU81"/>
<name>A0A151AU81_9CLOT</name>
<protein>
    <submittedName>
        <fullName evidence="3">Spore coat protein SA</fullName>
        <ecNumber evidence="3">2.4.-.-</ecNumber>
    </submittedName>
</protein>
<dbReference type="EMBL" id="LTBA01000049">
    <property type="protein sequence ID" value="KYH31219.1"/>
    <property type="molecule type" value="Genomic_DNA"/>
</dbReference>
<sequence length="385" mass="44510">MKILLINEYGSWGGAEKIFYNSAKAFKEDGHDILCLLGSGGILEEKLQNNEIRVKLYREGRKELKENSFMFMGKRIINVISVFQNYIKLKEDSNNVKIEVDKFKPDIIYLNNLRPLIIFYNIKEIMKNTKVIWHEHGYQRSKIRQFLLDNKLLKYIDKIICVSNHVCSCHSERIKYKTIILNNGIEDIGVKSISLNKSNDFVEFVQPAFITRWKGQNTVLEAVNILINKYKLTNFKVKFLGSPRSKDDSRYLSSLIRYVKINDLYNYVEFLGFRDDAVEIIGKSDMLISSSQEHDPFPTILLEGCCLGKAIISSNAGGSSDIVKHNKNGFVFSMKNGEELAKYMKTLIKNRDLINKYGKESRKIYLQNFTIDNFNNNIVDIISSI</sequence>
<dbReference type="PANTHER" id="PTHR12526">
    <property type="entry name" value="GLYCOSYLTRANSFERASE"/>
    <property type="match status" value="1"/>
</dbReference>
<evidence type="ECO:0000313" key="3">
    <source>
        <dbReference type="EMBL" id="KYH31219.1"/>
    </source>
</evidence>
<dbReference type="Pfam" id="PF00534">
    <property type="entry name" value="Glycos_transf_1"/>
    <property type="match status" value="1"/>
</dbReference>
<proteinExistence type="predicted"/>
<dbReference type="OrthoDB" id="9806653at2"/>
<accession>A0A151AU81</accession>
<evidence type="ECO:0000259" key="1">
    <source>
        <dbReference type="Pfam" id="PF00534"/>
    </source>
</evidence>
<keyword evidence="3" id="KW-0808">Transferase</keyword>
<gene>
    <name evidence="3" type="primary">cotSA_2</name>
    <name evidence="3" type="ORF">CLTEP_24110</name>
</gene>
<dbReference type="PATRIC" id="fig|1121338.3.peg.2492"/>
<dbReference type="InterPro" id="IPR001296">
    <property type="entry name" value="Glyco_trans_1"/>
</dbReference>
<dbReference type="STRING" id="1121338.CLTEP_24110"/>
<dbReference type="SUPFAM" id="SSF53756">
    <property type="entry name" value="UDP-Glycosyltransferase/glycogen phosphorylase"/>
    <property type="match status" value="1"/>
</dbReference>
<keyword evidence="3" id="KW-0328">Glycosyltransferase</keyword>
<keyword evidence="4" id="KW-1185">Reference proteome</keyword>
<feature type="domain" description="Glycosyltransferase subfamily 4-like N-terminal" evidence="2">
    <location>
        <begin position="12"/>
        <end position="185"/>
    </location>
</feature>
<keyword evidence="3" id="KW-0946">Virion</keyword>
<dbReference type="InterPro" id="IPR028098">
    <property type="entry name" value="Glyco_trans_4-like_N"/>
</dbReference>